<dbReference type="GO" id="GO:0015628">
    <property type="term" value="P:protein secretion by the type II secretion system"/>
    <property type="evidence" value="ECO:0007669"/>
    <property type="project" value="InterPro"/>
</dbReference>
<evidence type="ECO:0000313" key="11">
    <source>
        <dbReference type="EMBL" id="KCZ99262.1"/>
    </source>
</evidence>
<dbReference type="Pfam" id="PF01203">
    <property type="entry name" value="T2SSN"/>
    <property type="match status" value="1"/>
</dbReference>
<gene>
    <name evidence="11" type="ORF">HPO_06823</name>
</gene>
<dbReference type="PATRIC" id="fig|1280954.3.peg.1383"/>
<dbReference type="Proteomes" id="UP000027100">
    <property type="component" value="Unassembled WGS sequence"/>
</dbReference>
<keyword evidence="9" id="KW-0472">Membrane</keyword>
<dbReference type="InterPro" id="IPR022792">
    <property type="entry name" value="T2SS_protein-GspN"/>
</dbReference>
<comment type="similarity">
    <text evidence="2">Belongs to the GSP N family.</text>
</comment>
<dbReference type="EMBL" id="ARYM01000006">
    <property type="protein sequence ID" value="KCZ99262.1"/>
    <property type="molecule type" value="Genomic_DNA"/>
</dbReference>
<evidence type="ECO:0000256" key="7">
    <source>
        <dbReference type="ARBA" id="ARBA00022692"/>
    </source>
</evidence>
<keyword evidence="7" id="KW-0812">Transmembrane</keyword>
<keyword evidence="8" id="KW-0653">Protein transport</keyword>
<sequence>MRFLLLLVLIIGFLAGLVAFAPLSFILKTAGAEERGLSWTSAEGTLAGGKITGLKAGQDLLGDASLKLNPASLLALGVEYDFDWTGPSGKGTGKAGAYASGNTELRDFNIELDFAALDGVAAWIRQSGGKARLSGDIIRFNNGACDKASGQSWSDALGKNAALLGPGWPDLAGNLSCEGDMLLIPLQSASPLGTKLDAAGRFHLRGSGSIEARVSGVIPQQFQYGLPLAGFVPESGTYVYRYPATPAQVPQ</sequence>
<proteinExistence type="inferred from homology"/>
<keyword evidence="4" id="KW-0813">Transport</keyword>
<comment type="caution">
    <text evidence="11">The sequence shown here is derived from an EMBL/GenBank/DDBJ whole genome shotgun (WGS) entry which is preliminary data.</text>
</comment>
<keyword evidence="12" id="KW-1185">Reference proteome</keyword>
<accession>A0A062VKV3</accession>
<evidence type="ECO:0000256" key="9">
    <source>
        <dbReference type="ARBA" id="ARBA00023136"/>
    </source>
</evidence>
<dbReference type="STRING" id="1280954.HPO_06823"/>
<keyword evidence="5" id="KW-1003">Cell membrane</keyword>
<organism evidence="11 12">
    <name type="scientific">Hyphomonas polymorpha PS728</name>
    <dbReference type="NCBI Taxonomy" id="1280954"/>
    <lineage>
        <taxon>Bacteria</taxon>
        <taxon>Pseudomonadati</taxon>
        <taxon>Pseudomonadota</taxon>
        <taxon>Alphaproteobacteria</taxon>
        <taxon>Hyphomonadales</taxon>
        <taxon>Hyphomonadaceae</taxon>
        <taxon>Hyphomonas</taxon>
    </lineage>
</organism>
<evidence type="ECO:0000256" key="4">
    <source>
        <dbReference type="ARBA" id="ARBA00022448"/>
    </source>
</evidence>
<dbReference type="AlphaFoldDB" id="A0A062VKV3"/>
<evidence type="ECO:0000256" key="2">
    <source>
        <dbReference type="ARBA" id="ARBA00007208"/>
    </source>
</evidence>
<name>A0A062VKV3_9PROT</name>
<keyword evidence="6" id="KW-0997">Cell inner membrane</keyword>
<evidence type="ECO:0000313" key="12">
    <source>
        <dbReference type="Proteomes" id="UP000027100"/>
    </source>
</evidence>
<comment type="subcellular location">
    <subcellularLocation>
        <location evidence="1">Cell inner membrane</location>
    </subcellularLocation>
</comment>
<evidence type="ECO:0000256" key="1">
    <source>
        <dbReference type="ARBA" id="ARBA00004533"/>
    </source>
</evidence>
<evidence type="ECO:0000256" key="10">
    <source>
        <dbReference type="ARBA" id="ARBA00030772"/>
    </source>
</evidence>
<evidence type="ECO:0000256" key="3">
    <source>
        <dbReference type="ARBA" id="ARBA00021563"/>
    </source>
</evidence>
<dbReference type="GO" id="GO:0015627">
    <property type="term" value="C:type II protein secretion system complex"/>
    <property type="evidence" value="ECO:0007669"/>
    <property type="project" value="InterPro"/>
</dbReference>
<protein>
    <recommendedName>
        <fullName evidence="3">Type II secretion system protein N</fullName>
    </recommendedName>
    <alternativeName>
        <fullName evidence="10">General secretion pathway protein N</fullName>
    </alternativeName>
</protein>
<dbReference type="GO" id="GO:0005886">
    <property type="term" value="C:plasma membrane"/>
    <property type="evidence" value="ECO:0007669"/>
    <property type="project" value="UniProtKB-SubCell"/>
</dbReference>
<reference evidence="11 12" key="1">
    <citation type="journal article" date="2014" name="Antonie Van Leeuwenhoek">
        <title>Hyphomonas beringensis sp. nov. and Hyphomonas chukchiensis sp. nov., isolated from surface seawater of the Bering Sea and Chukchi Sea.</title>
        <authorList>
            <person name="Li C."/>
            <person name="Lai Q."/>
            <person name="Li G."/>
            <person name="Dong C."/>
            <person name="Wang J."/>
            <person name="Liao Y."/>
            <person name="Shao Z."/>
        </authorList>
    </citation>
    <scope>NUCLEOTIDE SEQUENCE [LARGE SCALE GENOMIC DNA]</scope>
    <source>
        <strain evidence="11 12">PS728</strain>
    </source>
</reference>
<evidence type="ECO:0000256" key="5">
    <source>
        <dbReference type="ARBA" id="ARBA00022475"/>
    </source>
</evidence>
<evidence type="ECO:0000256" key="8">
    <source>
        <dbReference type="ARBA" id="ARBA00022927"/>
    </source>
</evidence>
<evidence type="ECO:0000256" key="6">
    <source>
        <dbReference type="ARBA" id="ARBA00022519"/>
    </source>
</evidence>
<dbReference type="eggNOG" id="ENOG5033A9B">
    <property type="taxonomic scope" value="Bacteria"/>
</dbReference>